<dbReference type="InterPro" id="IPR010260">
    <property type="entry name" value="AlpA"/>
</dbReference>
<evidence type="ECO:0000313" key="2">
    <source>
        <dbReference type="Proteomes" id="UP001595681"/>
    </source>
</evidence>
<sequence length="63" mass="7129">MASNPDRLISLAEVKELTGLGKTMIYRLIRRGSFPQQYKPGGFASRWSECEIIAWRESQRAAG</sequence>
<dbReference type="RefSeq" id="WP_380796980.1">
    <property type="nucleotide sequence ID" value="NZ_JBHRVU010000004.1"/>
</dbReference>
<reference evidence="2" key="1">
    <citation type="journal article" date="2019" name="Int. J. Syst. Evol. Microbiol.">
        <title>The Global Catalogue of Microorganisms (GCM) 10K type strain sequencing project: providing services to taxonomists for standard genome sequencing and annotation.</title>
        <authorList>
            <consortium name="The Broad Institute Genomics Platform"/>
            <consortium name="The Broad Institute Genome Sequencing Center for Infectious Disease"/>
            <person name="Wu L."/>
            <person name="Ma J."/>
        </authorList>
    </citation>
    <scope>NUCLEOTIDE SEQUENCE [LARGE SCALE GENOMIC DNA]</scope>
    <source>
        <strain evidence="2">CCM 7491</strain>
    </source>
</reference>
<dbReference type="Pfam" id="PF05930">
    <property type="entry name" value="Phage_AlpA"/>
    <property type="match status" value="1"/>
</dbReference>
<keyword evidence="2" id="KW-1185">Reference proteome</keyword>
<dbReference type="EMBL" id="JBHRVU010000004">
    <property type="protein sequence ID" value="MFC3442750.1"/>
    <property type="molecule type" value="Genomic_DNA"/>
</dbReference>
<organism evidence="1 2">
    <name type="scientific">Sphingobium rhizovicinum</name>
    <dbReference type="NCBI Taxonomy" id="432308"/>
    <lineage>
        <taxon>Bacteria</taxon>
        <taxon>Pseudomonadati</taxon>
        <taxon>Pseudomonadota</taxon>
        <taxon>Alphaproteobacteria</taxon>
        <taxon>Sphingomonadales</taxon>
        <taxon>Sphingomonadaceae</taxon>
        <taxon>Sphingobium</taxon>
    </lineage>
</organism>
<accession>A0ABV7NIC1</accession>
<gene>
    <name evidence="1" type="ORF">ACFOKF_16365</name>
</gene>
<proteinExistence type="predicted"/>
<dbReference type="Proteomes" id="UP001595681">
    <property type="component" value="Unassembled WGS sequence"/>
</dbReference>
<protein>
    <submittedName>
        <fullName evidence="1">Helix-turn-helix transcriptional regulator</fullName>
    </submittedName>
</protein>
<evidence type="ECO:0000313" key="1">
    <source>
        <dbReference type="EMBL" id="MFC3442750.1"/>
    </source>
</evidence>
<dbReference type="Gene3D" id="1.10.238.160">
    <property type="match status" value="1"/>
</dbReference>
<name>A0ABV7NIC1_9SPHN</name>
<comment type="caution">
    <text evidence="1">The sequence shown here is derived from an EMBL/GenBank/DDBJ whole genome shotgun (WGS) entry which is preliminary data.</text>
</comment>